<dbReference type="Proteomes" id="UP001220256">
    <property type="component" value="Unassembled WGS sequence"/>
</dbReference>
<accession>A0ABQ8WHM7</accession>
<gene>
    <name evidence="1" type="ORF">N7505_005153</name>
</gene>
<evidence type="ECO:0000313" key="2">
    <source>
        <dbReference type="Proteomes" id="UP001220256"/>
    </source>
</evidence>
<dbReference type="InterPro" id="IPR036047">
    <property type="entry name" value="F-box-like_dom_sf"/>
</dbReference>
<keyword evidence="2" id="KW-1185">Reference proteome</keyword>
<dbReference type="EMBL" id="JAPVEB010000003">
    <property type="protein sequence ID" value="KAJ5269395.1"/>
    <property type="molecule type" value="Genomic_DNA"/>
</dbReference>
<evidence type="ECO:0000313" key="1">
    <source>
        <dbReference type="EMBL" id="KAJ5269395.1"/>
    </source>
</evidence>
<dbReference type="SUPFAM" id="SSF81383">
    <property type="entry name" value="F-box domain"/>
    <property type="match status" value="1"/>
</dbReference>
<sequence length="315" mass="36053">MTLQNLPVEILCIIIRFIGSDLLRKQEACCLSVCKRWYAIAKPLLLEDLKLSATQLVRAPHDVHPQLRAFLRQLTLDVCAHKGWPTEQDVVKLNEILTSLIERNNHLASFTFRVRSEFDPIIPLTRYASGDPTRFLSVLGTSNLSHLVIDTFGSEMRGAMHLCPQLAHQIPSLKSVRLRMRRICRRILEFPQSDSVMPSQIESLVINLSIPNVYGFTDGFSCHCTELRLQSELHNEMITTGTEIVKQTPRLKVFKIVSYGHRFPLRETVVMNCITGIKTIIPGRWRWGDEEDPEPDNPVYTTWATGRDLSSWAEY</sequence>
<organism evidence="1 2">
    <name type="scientific">Penicillium chrysogenum</name>
    <name type="common">Penicillium notatum</name>
    <dbReference type="NCBI Taxonomy" id="5076"/>
    <lineage>
        <taxon>Eukaryota</taxon>
        <taxon>Fungi</taxon>
        <taxon>Dikarya</taxon>
        <taxon>Ascomycota</taxon>
        <taxon>Pezizomycotina</taxon>
        <taxon>Eurotiomycetes</taxon>
        <taxon>Eurotiomycetidae</taxon>
        <taxon>Eurotiales</taxon>
        <taxon>Aspergillaceae</taxon>
        <taxon>Penicillium</taxon>
        <taxon>Penicillium chrysogenum species complex</taxon>
    </lineage>
</organism>
<evidence type="ECO:0008006" key="3">
    <source>
        <dbReference type="Google" id="ProtNLM"/>
    </source>
</evidence>
<reference evidence="1 2" key="1">
    <citation type="journal article" date="2023" name="IMA Fungus">
        <title>Comparative genomic study of the Penicillium genus elucidates a diverse pangenome and 15 lateral gene transfer events.</title>
        <authorList>
            <person name="Petersen C."/>
            <person name="Sorensen T."/>
            <person name="Nielsen M.R."/>
            <person name="Sondergaard T.E."/>
            <person name="Sorensen J.L."/>
            <person name="Fitzpatrick D.A."/>
            <person name="Frisvad J.C."/>
            <person name="Nielsen K.L."/>
        </authorList>
    </citation>
    <scope>NUCLEOTIDE SEQUENCE [LARGE SCALE GENOMIC DNA]</scope>
    <source>
        <strain evidence="1 2">IBT 3361</strain>
    </source>
</reference>
<protein>
    <recommendedName>
        <fullName evidence="3">F-box domain-containing protein</fullName>
    </recommendedName>
</protein>
<proteinExistence type="predicted"/>
<comment type="caution">
    <text evidence="1">The sequence shown here is derived from an EMBL/GenBank/DDBJ whole genome shotgun (WGS) entry which is preliminary data.</text>
</comment>
<name>A0ABQ8WHM7_PENCH</name>